<dbReference type="Pfam" id="PF23764">
    <property type="entry name" value="Beta-barrel_GLAA-B_II"/>
    <property type="match status" value="1"/>
</dbReference>
<dbReference type="InterPro" id="IPR011050">
    <property type="entry name" value="Pectin_lyase_fold/virulence"/>
</dbReference>
<organism evidence="9 10">
    <name type="scientific">Paenibacillus albus</name>
    <dbReference type="NCBI Taxonomy" id="2495582"/>
    <lineage>
        <taxon>Bacteria</taxon>
        <taxon>Bacillati</taxon>
        <taxon>Bacillota</taxon>
        <taxon>Bacilli</taxon>
        <taxon>Bacillales</taxon>
        <taxon>Paenibacillaceae</taxon>
        <taxon>Paenibacillus</taxon>
    </lineage>
</organism>
<evidence type="ECO:0000256" key="4">
    <source>
        <dbReference type="ARBA" id="ARBA00022737"/>
    </source>
</evidence>
<dbReference type="EMBL" id="CP034437">
    <property type="protein sequence ID" value="AZN43092.1"/>
    <property type="molecule type" value="Genomic_DNA"/>
</dbReference>
<dbReference type="KEGG" id="palb:EJC50_27880"/>
<dbReference type="GO" id="GO:0004557">
    <property type="term" value="F:alpha-galactosidase activity"/>
    <property type="evidence" value="ECO:0007669"/>
    <property type="project" value="UniProtKB-EC"/>
</dbReference>
<evidence type="ECO:0000259" key="8">
    <source>
        <dbReference type="Pfam" id="PF23764"/>
    </source>
</evidence>
<dbReference type="InterPro" id="IPR056441">
    <property type="entry name" value="Beta-barrel_GLAA-B_II"/>
</dbReference>
<evidence type="ECO:0000313" key="10">
    <source>
        <dbReference type="Proteomes" id="UP000272528"/>
    </source>
</evidence>
<evidence type="ECO:0000256" key="6">
    <source>
        <dbReference type="ARBA" id="ARBA00023295"/>
    </source>
</evidence>
<evidence type="ECO:0000313" key="9">
    <source>
        <dbReference type="EMBL" id="AZN43092.1"/>
    </source>
</evidence>
<gene>
    <name evidence="9" type="ORF">EJC50_27880</name>
</gene>
<comment type="catalytic activity">
    <reaction evidence="1">
        <text>Hydrolysis of terminal, non-reducing alpha-D-galactose residues in alpha-D-galactosides, including galactose oligosaccharides, galactomannans and galactolipids.</text>
        <dbReference type="EC" id="3.2.1.22"/>
    </reaction>
</comment>
<dbReference type="InterPro" id="IPR012334">
    <property type="entry name" value="Pectin_lyas_fold"/>
</dbReference>
<name>A0A3Q8X8T7_9BACL</name>
<feature type="domain" description="GLAA-B beta-barrel" evidence="8">
    <location>
        <begin position="328"/>
        <end position="395"/>
    </location>
</feature>
<keyword evidence="4" id="KW-0677">Repeat</keyword>
<evidence type="ECO:0000259" key="7">
    <source>
        <dbReference type="Pfam" id="PF23763"/>
    </source>
</evidence>
<dbReference type="Pfam" id="PF23763">
    <property type="entry name" value="Beta-barrel_GLAA-B_I"/>
    <property type="match status" value="1"/>
</dbReference>
<feature type="domain" description="GLAA-B beta-barrel" evidence="7">
    <location>
        <begin position="127"/>
        <end position="205"/>
    </location>
</feature>
<reference evidence="10" key="1">
    <citation type="submission" date="2018-12" db="EMBL/GenBank/DDBJ databases">
        <title>Genome sequence of Peanibacillus sp.</title>
        <authorList>
            <person name="Subramani G."/>
            <person name="Srinivasan S."/>
            <person name="Kim M.K."/>
        </authorList>
    </citation>
    <scope>NUCLEOTIDE SEQUENCE [LARGE SCALE GENOMIC DNA]</scope>
    <source>
        <strain evidence="10">18JY67-1</strain>
    </source>
</reference>
<keyword evidence="3" id="KW-0732">Signal</keyword>
<dbReference type="Gene3D" id="2.160.20.10">
    <property type="entry name" value="Single-stranded right-handed beta-helix, Pectin lyase-like"/>
    <property type="match status" value="1"/>
</dbReference>
<dbReference type="Proteomes" id="UP000272528">
    <property type="component" value="Chromosome"/>
</dbReference>
<comment type="catalytic activity">
    <reaction evidence="2">
        <text>Hydrolysis of terminal, non-reducing branched (1-&gt;3)-alpha-D-galactosidic residues, producing free D-galactose.</text>
        <dbReference type="EC" id="3.2.1.n1"/>
    </reaction>
</comment>
<protein>
    <submittedName>
        <fullName evidence="9">Right-handed parallel beta-helix repeat-containing protein</fullName>
    </submittedName>
</protein>
<proteinExistence type="predicted"/>
<dbReference type="RefSeq" id="WP_126019338.1">
    <property type="nucleotide sequence ID" value="NZ_CP034437.1"/>
</dbReference>
<dbReference type="OrthoDB" id="9807299at2"/>
<evidence type="ECO:0000256" key="2">
    <source>
        <dbReference type="ARBA" id="ARBA00001271"/>
    </source>
</evidence>
<dbReference type="SUPFAM" id="SSF51126">
    <property type="entry name" value="Pectin lyase-like"/>
    <property type="match status" value="1"/>
</dbReference>
<accession>A0A3Q8X8T7</accession>
<evidence type="ECO:0000256" key="5">
    <source>
        <dbReference type="ARBA" id="ARBA00022801"/>
    </source>
</evidence>
<evidence type="ECO:0000256" key="3">
    <source>
        <dbReference type="ARBA" id="ARBA00022729"/>
    </source>
</evidence>
<dbReference type="InterPro" id="IPR057275">
    <property type="entry name" value="Beta-barrel_GLAA-B_I"/>
</dbReference>
<keyword evidence="6" id="KW-0326">Glycosidase</keyword>
<sequence>MKVIQLTDFGARPNSGEDTVIPMRRAFEAVAAEDMPVMLSCAEGIYDFYPEYAAKTPFYITNCASEQENPDVTKTIGVLLQGLRDVVIEGNGALFRFHGKFTMFVFERCENIEVRNLSTDFVRPTMSEMTVTAIGAQSIDAKVHPDSWYELQDGKLTWIGEGWTYQEGPAQLFDPAANITWRAPNPISSADFIEEIEPGRLRLHYVQSDIPDTAAVGLTYQMRDGIRDQAGVFIHKSRNIAWQNVRLHYTHGLGVVGQFSENLTFDGLAIAPREGSGRTAAAFADGIHLSGCRGLVRIENCQFEGLHDDAINVHGTHLRIIGKPAANQILVRFMHGQSYGFDAFFPGDQIEFVRVHALTVYDSNTVMNAQRVNARDILLTLKDPASNIIAPHDVVENVTWTPQVEIRGNRFSRIPTRGILVTTRRKVVIEHNQFDRLMMSGILIADDAESWFESGRVEDVSIIQNTFNHCGGREHPVIYIAPENRCVELEKPVHRNIRIEGNTFLISDARLLDAKSTRGLTFRKNTISFPETARKPRDLTGAFRLTACSGVQIQDNKLV</sequence>
<keyword evidence="5" id="KW-0378">Hydrolase</keyword>
<dbReference type="AlphaFoldDB" id="A0A3Q8X8T7"/>
<keyword evidence="10" id="KW-1185">Reference proteome</keyword>
<evidence type="ECO:0000256" key="1">
    <source>
        <dbReference type="ARBA" id="ARBA00001255"/>
    </source>
</evidence>